<dbReference type="Proteomes" id="UP000002051">
    <property type="component" value="Chromosome 3"/>
</dbReference>
<evidence type="ECO:0000313" key="3">
    <source>
        <dbReference type="Proteomes" id="UP000002051"/>
    </source>
</evidence>
<evidence type="ECO:0000313" key="1">
    <source>
        <dbReference type="EMBL" id="AES73403.1"/>
    </source>
</evidence>
<reference evidence="2" key="3">
    <citation type="submission" date="2015-04" db="UniProtKB">
        <authorList>
            <consortium name="EnsemblPlants"/>
        </authorList>
    </citation>
    <scope>IDENTIFICATION</scope>
    <source>
        <strain evidence="2">cv. Jemalong A17</strain>
    </source>
</reference>
<name>G7J7N2_MEDTR</name>
<dbReference type="EMBL" id="CM001219">
    <property type="protein sequence ID" value="AES73403.1"/>
    <property type="molecule type" value="Genomic_DNA"/>
</dbReference>
<organism evidence="1 3">
    <name type="scientific">Medicago truncatula</name>
    <name type="common">Barrel medic</name>
    <name type="synonym">Medicago tribuloides</name>
    <dbReference type="NCBI Taxonomy" id="3880"/>
    <lineage>
        <taxon>Eukaryota</taxon>
        <taxon>Viridiplantae</taxon>
        <taxon>Streptophyta</taxon>
        <taxon>Embryophyta</taxon>
        <taxon>Tracheophyta</taxon>
        <taxon>Spermatophyta</taxon>
        <taxon>Magnoliopsida</taxon>
        <taxon>eudicotyledons</taxon>
        <taxon>Gunneridae</taxon>
        <taxon>Pentapetalae</taxon>
        <taxon>rosids</taxon>
        <taxon>fabids</taxon>
        <taxon>Fabales</taxon>
        <taxon>Fabaceae</taxon>
        <taxon>Papilionoideae</taxon>
        <taxon>50 kb inversion clade</taxon>
        <taxon>NPAAA clade</taxon>
        <taxon>Hologalegina</taxon>
        <taxon>IRL clade</taxon>
        <taxon>Trifolieae</taxon>
        <taxon>Medicago</taxon>
    </lineage>
</organism>
<evidence type="ECO:0008006" key="4">
    <source>
        <dbReference type="Google" id="ProtNLM"/>
    </source>
</evidence>
<sequence length="176" mass="20261">MWPVILGLGEGERLSGKYNPLNWQSGKHNSLNWQSRKHNLSSSIGDLSTNWQSVNNMLELQHTAIHASFHTSIIMLEHRFKRKLLWSNLIRNISRESLHHLVVEYNKALEIGTDKSKCGCLSLITYGLPCACMIGLKIKNGTALRLDEIHTHWKRLMFEHEVDPKFPKQEDISLLP</sequence>
<reference evidence="1 3" key="2">
    <citation type="journal article" date="2014" name="BMC Genomics">
        <title>An improved genome release (version Mt4.0) for the model legume Medicago truncatula.</title>
        <authorList>
            <person name="Tang H."/>
            <person name="Krishnakumar V."/>
            <person name="Bidwell S."/>
            <person name="Rosen B."/>
            <person name="Chan A."/>
            <person name="Zhou S."/>
            <person name="Gentzbittel L."/>
            <person name="Childs K.L."/>
            <person name="Yandell M."/>
            <person name="Gundlach H."/>
            <person name="Mayer K.F."/>
            <person name="Schwartz D.C."/>
            <person name="Town C.D."/>
        </authorList>
    </citation>
    <scope>GENOME REANNOTATION</scope>
    <source>
        <strain evidence="2 3">cv. Jemalong A17</strain>
    </source>
</reference>
<dbReference type="HOGENOM" id="CLU_1527438_0_0_1"/>
<dbReference type="EnsemblPlants" id="AES73403">
    <property type="protein sequence ID" value="AES73403"/>
    <property type="gene ID" value="MTR_3g104430"/>
</dbReference>
<accession>G7J7N2</accession>
<protein>
    <recommendedName>
        <fullName evidence="4">Protein FAR1-RELATED SEQUENCE</fullName>
    </recommendedName>
</protein>
<proteinExistence type="predicted"/>
<gene>
    <name evidence="1" type="ordered locus">MTR_3g104430</name>
</gene>
<reference evidence="1 3" key="1">
    <citation type="journal article" date="2011" name="Nature">
        <title>The Medicago genome provides insight into the evolution of rhizobial symbioses.</title>
        <authorList>
            <person name="Young N.D."/>
            <person name="Debelle F."/>
            <person name="Oldroyd G.E."/>
            <person name="Geurts R."/>
            <person name="Cannon S.B."/>
            <person name="Udvardi M.K."/>
            <person name="Benedito V.A."/>
            <person name="Mayer K.F."/>
            <person name="Gouzy J."/>
            <person name="Schoof H."/>
            <person name="Van de Peer Y."/>
            <person name="Proost S."/>
            <person name="Cook D.R."/>
            <person name="Meyers B.C."/>
            <person name="Spannagl M."/>
            <person name="Cheung F."/>
            <person name="De Mita S."/>
            <person name="Krishnakumar V."/>
            <person name="Gundlach H."/>
            <person name="Zhou S."/>
            <person name="Mudge J."/>
            <person name="Bharti A.K."/>
            <person name="Murray J.D."/>
            <person name="Naoumkina M.A."/>
            <person name="Rosen B."/>
            <person name="Silverstein K.A."/>
            <person name="Tang H."/>
            <person name="Rombauts S."/>
            <person name="Zhao P.X."/>
            <person name="Zhou P."/>
            <person name="Barbe V."/>
            <person name="Bardou P."/>
            <person name="Bechner M."/>
            <person name="Bellec A."/>
            <person name="Berger A."/>
            <person name="Berges H."/>
            <person name="Bidwell S."/>
            <person name="Bisseling T."/>
            <person name="Choisne N."/>
            <person name="Couloux A."/>
            <person name="Denny R."/>
            <person name="Deshpande S."/>
            <person name="Dai X."/>
            <person name="Doyle J.J."/>
            <person name="Dudez A.M."/>
            <person name="Farmer A.D."/>
            <person name="Fouteau S."/>
            <person name="Franken C."/>
            <person name="Gibelin C."/>
            <person name="Gish J."/>
            <person name="Goldstein S."/>
            <person name="Gonzalez A.J."/>
            <person name="Green P.J."/>
            <person name="Hallab A."/>
            <person name="Hartog M."/>
            <person name="Hua A."/>
            <person name="Humphray S.J."/>
            <person name="Jeong D.H."/>
            <person name="Jing Y."/>
            <person name="Jocker A."/>
            <person name="Kenton S.M."/>
            <person name="Kim D.J."/>
            <person name="Klee K."/>
            <person name="Lai H."/>
            <person name="Lang C."/>
            <person name="Lin S."/>
            <person name="Macmil S.L."/>
            <person name="Magdelenat G."/>
            <person name="Matthews L."/>
            <person name="McCorrison J."/>
            <person name="Monaghan E.L."/>
            <person name="Mun J.H."/>
            <person name="Najar F.Z."/>
            <person name="Nicholson C."/>
            <person name="Noirot C."/>
            <person name="O'Bleness M."/>
            <person name="Paule C.R."/>
            <person name="Poulain J."/>
            <person name="Prion F."/>
            <person name="Qin B."/>
            <person name="Qu C."/>
            <person name="Retzel E.F."/>
            <person name="Riddle C."/>
            <person name="Sallet E."/>
            <person name="Samain S."/>
            <person name="Samson N."/>
            <person name="Sanders I."/>
            <person name="Saurat O."/>
            <person name="Scarpelli C."/>
            <person name="Schiex T."/>
            <person name="Segurens B."/>
            <person name="Severin A.J."/>
            <person name="Sherrier D.J."/>
            <person name="Shi R."/>
            <person name="Sims S."/>
            <person name="Singer S.R."/>
            <person name="Sinharoy S."/>
            <person name="Sterck L."/>
            <person name="Viollet A."/>
            <person name="Wang B.B."/>
            <person name="Wang K."/>
            <person name="Wang M."/>
            <person name="Wang X."/>
            <person name="Warfsmann J."/>
            <person name="Weissenbach J."/>
            <person name="White D.D."/>
            <person name="White J.D."/>
            <person name="Wiley G.B."/>
            <person name="Wincker P."/>
            <person name="Xing Y."/>
            <person name="Yang L."/>
            <person name="Yao Z."/>
            <person name="Ying F."/>
            <person name="Zhai J."/>
            <person name="Zhou L."/>
            <person name="Zuber A."/>
            <person name="Denarie J."/>
            <person name="Dixon R.A."/>
            <person name="May G.D."/>
            <person name="Schwartz D.C."/>
            <person name="Rogers J."/>
            <person name="Quetier F."/>
            <person name="Town C.D."/>
            <person name="Roe B.A."/>
        </authorList>
    </citation>
    <scope>NUCLEOTIDE SEQUENCE [LARGE SCALE GENOMIC DNA]</scope>
    <source>
        <strain evidence="1">A17</strain>
        <strain evidence="2 3">cv. Jemalong A17</strain>
    </source>
</reference>
<evidence type="ECO:0000313" key="2">
    <source>
        <dbReference type="EnsemblPlants" id="AES73403"/>
    </source>
</evidence>
<keyword evidence="3" id="KW-1185">Reference proteome</keyword>
<dbReference type="AlphaFoldDB" id="G7J7N2"/>
<dbReference type="PaxDb" id="3880-AES73403"/>